<evidence type="ECO:0000259" key="7">
    <source>
        <dbReference type="Pfam" id="PF01694"/>
    </source>
</evidence>
<feature type="transmembrane region" description="Helical" evidence="6">
    <location>
        <begin position="177"/>
        <end position="196"/>
    </location>
</feature>
<evidence type="ECO:0000256" key="1">
    <source>
        <dbReference type="ARBA" id="ARBA00004141"/>
    </source>
</evidence>
<reference evidence="8 9" key="1">
    <citation type="submission" date="2015-12" db="EMBL/GenBank/DDBJ databases">
        <title>The genome of Folsomia candida.</title>
        <authorList>
            <person name="Faddeeva A."/>
            <person name="Derks M.F."/>
            <person name="Anvar Y."/>
            <person name="Smit S."/>
            <person name="Van Straalen N."/>
            <person name="Roelofs D."/>
        </authorList>
    </citation>
    <scope>NUCLEOTIDE SEQUENCE [LARGE SCALE GENOMIC DNA]</scope>
    <source>
        <strain evidence="8 9">VU population</strain>
        <tissue evidence="8">Whole body</tissue>
    </source>
</reference>
<comment type="caution">
    <text evidence="8">The sequence shown here is derived from an EMBL/GenBank/DDBJ whole genome shotgun (WGS) entry which is preliminary data.</text>
</comment>
<evidence type="ECO:0000256" key="6">
    <source>
        <dbReference type="SAM" id="Phobius"/>
    </source>
</evidence>
<dbReference type="InterPro" id="IPR022764">
    <property type="entry name" value="Peptidase_S54_rhomboid_dom"/>
</dbReference>
<evidence type="ECO:0000256" key="3">
    <source>
        <dbReference type="ARBA" id="ARBA00022692"/>
    </source>
</evidence>
<keyword evidence="9" id="KW-1185">Reference proteome</keyword>
<dbReference type="Pfam" id="PF01694">
    <property type="entry name" value="Rhomboid"/>
    <property type="match status" value="1"/>
</dbReference>
<dbReference type="GO" id="GO:0016020">
    <property type="term" value="C:membrane"/>
    <property type="evidence" value="ECO:0007669"/>
    <property type="project" value="UniProtKB-SubCell"/>
</dbReference>
<comment type="similarity">
    <text evidence="2">Belongs to the peptidase S54 family.</text>
</comment>
<name>A0A226ETF1_FOLCA</name>
<evidence type="ECO:0000313" key="8">
    <source>
        <dbReference type="EMBL" id="OXA60344.1"/>
    </source>
</evidence>
<keyword evidence="5 6" id="KW-0472">Membrane</keyword>
<sequence>MEQEDSRQGQGGNSPAPAAYSYSNLRQFVRQNSEKLGMIAEDVILPVNKRSIKRQLSTIHDPAVEVIDLEQRHTPSPTTPTPYGQTTLGLFYYYGDDTLLLLFGYDPYRRHELWRYVTIMLAHSSTSHVWGNVLFQLILGVLLEMVHNWKRTSIIYMASVVGGSLLITVMSPTVYGVGASAGVYGLLFAHLSTIILNWTEMDRKCCRLFWLLLYIGYDIAINSYVKFGLKIETNTSHAGHIGGAVTGFLVSILVLKNFEKKEWEMRMQKICAGLLLGFFVIIVLINVSFPSYYLPTEWNFNYESTYIHHILEAIKDSPEDSSVRKVCEADLECKTVLDQYIHNGTIPAI</sequence>
<feature type="transmembrane region" description="Helical" evidence="6">
    <location>
        <begin position="237"/>
        <end position="258"/>
    </location>
</feature>
<feature type="transmembrane region" description="Helical" evidence="6">
    <location>
        <begin position="208"/>
        <end position="225"/>
    </location>
</feature>
<protein>
    <submittedName>
        <fullName evidence="8">Rhomboid-related protein 1</fullName>
    </submittedName>
</protein>
<dbReference type="EMBL" id="LNIX01000002">
    <property type="protein sequence ID" value="OXA60344.1"/>
    <property type="molecule type" value="Genomic_DNA"/>
</dbReference>
<gene>
    <name evidence="8" type="ORF">Fcan01_05400</name>
</gene>
<evidence type="ECO:0000256" key="5">
    <source>
        <dbReference type="ARBA" id="ARBA00023136"/>
    </source>
</evidence>
<feature type="transmembrane region" description="Helical" evidence="6">
    <location>
        <begin position="153"/>
        <end position="171"/>
    </location>
</feature>
<organism evidence="8 9">
    <name type="scientific">Folsomia candida</name>
    <name type="common">Springtail</name>
    <dbReference type="NCBI Taxonomy" id="158441"/>
    <lineage>
        <taxon>Eukaryota</taxon>
        <taxon>Metazoa</taxon>
        <taxon>Ecdysozoa</taxon>
        <taxon>Arthropoda</taxon>
        <taxon>Hexapoda</taxon>
        <taxon>Collembola</taxon>
        <taxon>Entomobryomorpha</taxon>
        <taxon>Isotomoidea</taxon>
        <taxon>Isotomidae</taxon>
        <taxon>Proisotominae</taxon>
        <taxon>Folsomia</taxon>
    </lineage>
</organism>
<evidence type="ECO:0000256" key="4">
    <source>
        <dbReference type="ARBA" id="ARBA00022989"/>
    </source>
</evidence>
<dbReference type="InterPro" id="IPR051739">
    <property type="entry name" value="Rhomboid_IM_Serine_Proteases"/>
</dbReference>
<dbReference type="SUPFAM" id="SSF144091">
    <property type="entry name" value="Rhomboid-like"/>
    <property type="match status" value="1"/>
</dbReference>
<dbReference type="PANTHER" id="PTHR45840">
    <property type="entry name" value="RHOMBOID-RELATED PROTEIN"/>
    <property type="match status" value="1"/>
</dbReference>
<dbReference type="GO" id="GO:0004252">
    <property type="term" value="F:serine-type endopeptidase activity"/>
    <property type="evidence" value="ECO:0007669"/>
    <property type="project" value="InterPro"/>
</dbReference>
<evidence type="ECO:0000313" key="9">
    <source>
        <dbReference type="Proteomes" id="UP000198287"/>
    </source>
</evidence>
<evidence type="ECO:0000256" key="2">
    <source>
        <dbReference type="ARBA" id="ARBA00009045"/>
    </source>
</evidence>
<dbReference type="InterPro" id="IPR035952">
    <property type="entry name" value="Rhomboid-like_sf"/>
</dbReference>
<dbReference type="PANTHER" id="PTHR45840:SF2">
    <property type="entry name" value="PROTEIN RHOMBOID-RELATED"/>
    <property type="match status" value="1"/>
</dbReference>
<keyword evidence="4 6" id="KW-1133">Transmembrane helix</keyword>
<proteinExistence type="inferred from homology"/>
<dbReference type="Gene3D" id="1.20.1540.10">
    <property type="entry name" value="Rhomboid-like"/>
    <property type="match status" value="1"/>
</dbReference>
<dbReference type="Proteomes" id="UP000198287">
    <property type="component" value="Unassembled WGS sequence"/>
</dbReference>
<accession>A0A226ETF1</accession>
<feature type="transmembrane region" description="Helical" evidence="6">
    <location>
        <begin position="270"/>
        <end position="293"/>
    </location>
</feature>
<keyword evidence="3 6" id="KW-0812">Transmembrane</keyword>
<dbReference type="OrthoDB" id="418595at2759"/>
<feature type="domain" description="Peptidase S54 rhomboid" evidence="7">
    <location>
        <begin position="111"/>
        <end position="256"/>
    </location>
</feature>
<dbReference type="AlphaFoldDB" id="A0A226ETF1"/>
<comment type="subcellular location">
    <subcellularLocation>
        <location evidence="1">Membrane</location>
        <topology evidence="1">Multi-pass membrane protein</topology>
    </subcellularLocation>
</comment>